<name>A0A385SHT0_9BACT</name>
<dbReference type="OrthoDB" id="945117at2"/>
<dbReference type="Proteomes" id="UP000266183">
    <property type="component" value="Chromosome"/>
</dbReference>
<sequence>MKKIFFLLLFAPILVKAQFNKGDVFLGGNISGAYSHSAPTGNDNGSNGQRYTGTSYTLSPTIGFFTSQRFALGGNIQYGRSSSDSKNDTNRQENHTATGSVSVLGRYFFPFNEKFSFALTGNIFYARSKSDSEYSGPNFYQQNTNKSYSMGVVIKPTFLYFPSTRWGFEASIGSLQFVHDQSFTTHSKSDEFSTTLGTLSLGLAYYFRKSQP</sequence>
<dbReference type="SUPFAM" id="SSF56925">
    <property type="entry name" value="OMPA-like"/>
    <property type="match status" value="1"/>
</dbReference>
<evidence type="ECO:0008006" key="4">
    <source>
        <dbReference type="Google" id="ProtNLM"/>
    </source>
</evidence>
<dbReference type="RefSeq" id="WP_119753323.1">
    <property type="nucleotide sequence ID" value="NZ_CP032382.1"/>
</dbReference>
<dbReference type="Gene3D" id="2.40.160.20">
    <property type="match status" value="1"/>
</dbReference>
<keyword evidence="1" id="KW-0732">Signal</keyword>
<reference evidence="3" key="1">
    <citation type="submission" date="2018-09" db="EMBL/GenBank/DDBJ databases">
        <title>Chryseolinea sp. KIS68-18 isolated from soil.</title>
        <authorList>
            <person name="Weon H.-Y."/>
            <person name="Kwon S.-W."/>
            <person name="Lee S.A."/>
        </authorList>
    </citation>
    <scope>NUCLEOTIDE SEQUENCE [LARGE SCALE GENOMIC DNA]</scope>
    <source>
        <strain evidence="3">KIS68-18</strain>
    </source>
</reference>
<organism evidence="2 3">
    <name type="scientific">Chryseolinea soli</name>
    <dbReference type="NCBI Taxonomy" id="2321403"/>
    <lineage>
        <taxon>Bacteria</taxon>
        <taxon>Pseudomonadati</taxon>
        <taxon>Bacteroidota</taxon>
        <taxon>Cytophagia</taxon>
        <taxon>Cytophagales</taxon>
        <taxon>Fulvivirgaceae</taxon>
        <taxon>Chryseolinea</taxon>
    </lineage>
</organism>
<evidence type="ECO:0000256" key="1">
    <source>
        <dbReference type="SAM" id="SignalP"/>
    </source>
</evidence>
<dbReference type="InterPro" id="IPR011250">
    <property type="entry name" value="OMP/PagP_B-barrel"/>
</dbReference>
<proteinExistence type="predicted"/>
<feature type="chain" id="PRO_5017352843" description="Outer membrane protein beta-barrel domain-containing protein" evidence="1">
    <location>
        <begin position="18"/>
        <end position="212"/>
    </location>
</feature>
<gene>
    <name evidence="2" type="ORF">D4L85_05235</name>
</gene>
<evidence type="ECO:0000313" key="2">
    <source>
        <dbReference type="EMBL" id="AYB30016.1"/>
    </source>
</evidence>
<feature type="signal peptide" evidence="1">
    <location>
        <begin position="1"/>
        <end position="17"/>
    </location>
</feature>
<protein>
    <recommendedName>
        <fullName evidence="4">Outer membrane protein beta-barrel domain-containing protein</fullName>
    </recommendedName>
</protein>
<dbReference type="AlphaFoldDB" id="A0A385SHT0"/>
<evidence type="ECO:0000313" key="3">
    <source>
        <dbReference type="Proteomes" id="UP000266183"/>
    </source>
</evidence>
<dbReference type="KEGG" id="chk:D4L85_05235"/>
<keyword evidence="3" id="KW-1185">Reference proteome</keyword>
<accession>A0A385SHT0</accession>
<dbReference type="EMBL" id="CP032382">
    <property type="protein sequence ID" value="AYB30016.1"/>
    <property type="molecule type" value="Genomic_DNA"/>
</dbReference>